<dbReference type="RefSeq" id="WP_109304793.1">
    <property type="nucleotide sequence ID" value="NZ_BJUF01000002.1"/>
</dbReference>
<keyword evidence="2" id="KW-1185">Reference proteome</keyword>
<dbReference type="OrthoDB" id="4986073at2"/>
<reference evidence="1 2" key="1">
    <citation type="submission" date="2018-05" db="EMBL/GenBank/DDBJ databases">
        <title>Kurthia sibirica genome sequence.</title>
        <authorList>
            <person name="Maclea K.S."/>
            <person name="Goen A.E."/>
        </authorList>
    </citation>
    <scope>NUCLEOTIDE SEQUENCE [LARGE SCALE GENOMIC DNA]</scope>
    <source>
        <strain evidence="1 2">ATCC 49154</strain>
    </source>
</reference>
<accession>A0A2U3AQ07</accession>
<comment type="caution">
    <text evidence="1">The sequence shown here is derived from an EMBL/GenBank/DDBJ whole genome shotgun (WGS) entry which is preliminary data.</text>
</comment>
<evidence type="ECO:0000313" key="2">
    <source>
        <dbReference type="Proteomes" id="UP000245938"/>
    </source>
</evidence>
<name>A0A2U3AQ07_9BACL</name>
<organism evidence="1 2">
    <name type="scientific">Kurthia sibirica</name>
    <dbReference type="NCBI Taxonomy" id="202750"/>
    <lineage>
        <taxon>Bacteria</taxon>
        <taxon>Bacillati</taxon>
        <taxon>Bacillota</taxon>
        <taxon>Bacilli</taxon>
        <taxon>Bacillales</taxon>
        <taxon>Caryophanaceae</taxon>
        <taxon>Kurthia</taxon>
    </lineage>
</organism>
<gene>
    <name evidence="1" type="ORF">DEX24_02335</name>
</gene>
<dbReference type="Proteomes" id="UP000245938">
    <property type="component" value="Unassembled WGS sequence"/>
</dbReference>
<evidence type="ECO:0000313" key="1">
    <source>
        <dbReference type="EMBL" id="PWI26622.1"/>
    </source>
</evidence>
<sequence length="404" mass="45796">MHIKIALICSQAYKEYVSSIAQTISDFQIDFYIYSQPQDANNLLDELQPADVLVIGGLLPYLEVAERLKIWQTPYYYLEQDESSVSTTLLATIARHEICLGRLSIDVVKPEFVSNILSDIHLEEVSPYVLQTTSPTLFEEHATLYRERKIDMAITSVHHVYTQLQKAQIPAVRVIDSRSALLQKLSDIKSMALLNKSNANRAAAGKITLHIDDTPSFLTLTQEIHASYKQLDDHNYEIYTTSGRLQYLLASEQLKTILDNFQYTFTLGFGYGESIVEALHHANEATKFSTNNQVYLLNAQSILTGPYPNGAQSLVLKTDHPKIAIISSRTKLSALNIAKIMAFNEHRQSEQFTAQDLADYLFVTRRTAERTIKKLLANDYALQIGEEMTYQQGRPRAIYTLNFT</sequence>
<dbReference type="EMBL" id="QFVR01000002">
    <property type="protein sequence ID" value="PWI26622.1"/>
    <property type="molecule type" value="Genomic_DNA"/>
</dbReference>
<protein>
    <submittedName>
        <fullName evidence="1">Uncharacterized protein</fullName>
    </submittedName>
</protein>
<proteinExistence type="predicted"/>
<dbReference type="AlphaFoldDB" id="A0A2U3AQ07"/>